<dbReference type="GO" id="GO:0045493">
    <property type="term" value="P:xylan catabolic process"/>
    <property type="evidence" value="ECO:0007669"/>
    <property type="project" value="InterPro"/>
</dbReference>
<dbReference type="InterPro" id="IPR044993">
    <property type="entry name" value="BXL"/>
</dbReference>
<dbReference type="InterPro" id="IPR026891">
    <property type="entry name" value="Fn3-like"/>
</dbReference>
<name>A0A2G3DVG7_9FIRM</name>
<keyword evidence="2" id="KW-0732">Signal</keyword>
<dbReference type="PANTHER" id="PTHR42721:SF3">
    <property type="entry name" value="BETA-D-XYLOSIDASE 5-RELATED"/>
    <property type="match status" value="1"/>
</dbReference>
<feature type="domain" description="Fibronectin type III-like" evidence="4">
    <location>
        <begin position="617"/>
        <end position="686"/>
    </location>
</feature>
<dbReference type="GO" id="GO:0009044">
    <property type="term" value="F:xylan 1,4-beta-xylosidase activity"/>
    <property type="evidence" value="ECO:0007669"/>
    <property type="project" value="InterPro"/>
</dbReference>
<evidence type="ECO:0000313" key="6">
    <source>
        <dbReference type="Proteomes" id="UP000225889"/>
    </source>
</evidence>
<dbReference type="Pfam" id="PF01915">
    <property type="entry name" value="Glyco_hydro_3_C"/>
    <property type="match status" value="1"/>
</dbReference>
<reference evidence="5 6" key="1">
    <citation type="submission" date="2017-10" db="EMBL/GenBank/DDBJ databases">
        <title>Resolving the taxonomy of Roseburia spp., Eubacterium rectale and Agathobacter spp. through phylogenomic analysis.</title>
        <authorList>
            <person name="Sheridan P.O."/>
            <person name="Walker A.W."/>
            <person name="Duncan S.H."/>
            <person name="Scott K.P."/>
            <person name="Toole P.W.O."/>
            <person name="Luis P."/>
            <person name="Flint H.J."/>
        </authorList>
    </citation>
    <scope>NUCLEOTIDE SEQUENCE [LARGE SCALE GENOMIC DNA]</scope>
    <source>
        <strain evidence="5 6">JK626</strain>
    </source>
</reference>
<proteinExistence type="inferred from homology"/>
<reference evidence="5 6" key="2">
    <citation type="submission" date="2017-10" db="EMBL/GenBank/DDBJ databases">
        <authorList>
            <person name="Banno H."/>
            <person name="Chua N.-H."/>
        </authorList>
    </citation>
    <scope>NUCLEOTIDE SEQUENCE [LARGE SCALE GENOMIC DNA]</scope>
    <source>
        <strain evidence="5 6">JK626</strain>
    </source>
</reference>
<dbReference type="InterPro" id="IPR017853">
    <property type="entry name" value="GH"/>
</dbReference>
<dbReference type="PANTHER" id="PTHR42721">
    <property type="entry name" value="SUGAR HYDROLASE-RELATED"/>
    <property type="match status" value="1"/>
</dbReference>
<dbReference type="EMBL" id="PDYF01000011">
    <property type="protein sequence ID" value="PHU34855.1"/>
    <property type="molecule type" value="Genomic_DNA"/>
</dbReference>
<comment type="caution">
    <text evidence="5">The sequence shown here is derived from an EMBL/GenBank/DDBJ whole genome shotgun (WGS) entry which is preliminary data.</text>
</comment>
<dbReference type="InterPro" id="IPR001764">
    <property type="entry name" value="Glyco_hydro_3_N"/>
</dbReference>
<organism evidence="5 6">
    <name type="scientific">Pseudobutyrivibrio ruminis</name>
    <dbReference type="NCBI Taxonomy" id="46206"/>
    <lineage>
        <taxon>Bacteria</taxon>
        <taxon>Bacillati</taxon>
        <taxon>Bacillota</taxon>
        <taxon>Clostridia</taxon>
        <taxon>Lachnospirales</taxon>
        <taxon>Lachnospiraceae</taxon>
        <taxon>Pseudobutyrivibrio</taxon>
    </lineage>
</organism>
<dbReference type="Gene3D" id="3.40.50.1700">
    <property type="entry name" value="Glycoside hydrolase family 3 C-terminal domain"/>
    <property type="match status" value="1"/>
</dbReference>
<evidence type="ECO:0000256" key="2">
    <source>
        <dbReference type="ARBA" id="ARBA00022729"/>
    </source>
</evidence>
<dbReference type="Pfam" id="PF00933">
    <property type="entry name" value="Glyco_hydro_3"/>
    <property type="match status" value="1"/>
</dbReference>
<comment type="similarity">
    <text evidence="1">Belongs to the glycosyl hydrolase 3 family.</text>
</comment>
<evidence type="ECO:0000259" key="4">
    <source>
        <dbReference type="SMART" id="SM01217"/>
    </source>
</evidence>
<keyword evidence="3 5" id="KW-0378">Hydrolase</keyword>
<sequence>MNNETLNRAKELVSQMTLEEKMSQMLHHSPAIERLGIPKYCWWNEALHGVARTGDSTMFPQAIGLGATFDEELIHDIADVISTEGRAKYNEFVKHEDRDIYKGLTYWAPNINIFRDPRWGRGHETYGEDPYLTGQLGMAFVKGLQGDDPDNPKAAACAKHYAVHSGPEGDRHHFDAKVSDQDLYDTYLYAFKRLVKDAKVEAVMGAYNRINGEPACGSKRMLKDILRGQWGFEGHVVSDCWAIRDFHENHKVTGCEVESAALAVNNGCDLNCGCTYEKLIYAYKAGLVKEETIDEAVTRLMEIRLRLGTIPERKSKYDDIPYEVVECKEHIELALEAAKDSFVLLKNDGLLPLNKKDYKSIAVIGPNSDSRRALIGNYEGLSSEYITVLEGIRQVVGEDIRLFHAEGTHLWKDRIHVISEPKDGIAEAKIVAEHSDLVVMCLGLDASIEGEEGDEGNQFGSGDKPGLKLTGCQQELLEEIAKIGKPVVLLVLSGSALDLSWAQESNNVNAIMQCWYPGARGGRAIAEVLFGKASPGGKMPLTFYASDDDLPDFSDYSMENRTYRYFKGTPLYPFGYGLGYSKIDYLFASIDKDKGAIGDTFKLKVDVKNTGKYTQHEAVQVYVTDLEASTRVPIRSLRKVKCLELEPGETKEVEFTLFARDFAIIDEKGKCIIEPGKFKISIGGQQPDDRSKELMGRECDIFEIELTGSVTEVEY</sequence>
<dbReference type="Gene3D" id="2.60.40.10">
    <property type="entry name" value="Immunoglobulins"/>
    <property type="match status" value="1"/>
</dbReference>
<accession>A0A2G3DVG7</accession>
<dbReference type="Proteomes" id="UP000225889">
    <property type="component" value="Unassembled WGS sequence"/>
</dbReference>
<dbReference type="GO" id="GO:0046556">
    <property type="term" value="F:alpha-L-arabinofuranosidase activity"/>
    <property type="evidence" value="ECO:0007669"/>
    <property type="project" value="TreeGrafter"/>
</dbReference>
<evidence type="ECO:0000256" key="1">
    <source>
        <dbReference type="ARBA" id="ARBA00005336"/>
    </source>
</evidence>
<dbReference type="InterPro" id="IPR036962">
    <property type="entry name" value="Glyco_hydro_3_N_sf"/>
</dbReference>
<dbReference type="SUPFAM" id="SSF52279">
    <property type="entry name" value="Beta-D-glucan exohydrolase, C-terminal domain"/>
    <property type="match status" value="1"/>
</dbReference>
<evidence type="ECO:0000256" key="3">
    <source>
        <dbReference type="ARBA" id="ARBA00022801"/>
    </source>
</evidence>
<dbReference type="InterPro" id="IPR036881">
    <property type="entry name" value="Glyco_hydro_3_C_sf"/>
</dbReference>
<dbReference type="AlphaFoldDB" id="A0A2G3DVG7"/>
<gene>
    <name evidence="5" type="ORF">CSX01_05825</name>
</gene>
<dbReference type="InterPro" id="IPR002772">
    <property type="entry name" value="Glyco_hydro_3_C"/>
</dbReference>
<dbReference type="GO" id="GO:0031222">
    <property type="term" value="P:arabinan catabolic process"/>
    <property type="evidence" value="ECO:0007669"/>
    <property type="project" value="TreeGrafter"/>
</dbReference>
<protein>
    <submittedName>
        <fullName evidence="5">Glycosyl hydrolase</fullName>
    </submittedName>
</protein>
<evidence type="ECO:0000313" key="5">
    <source>
        <dbReference type="EMBL" id="PHU34855.1"/>
    </source>
</evidence>
<dbReference type="RefSeq" id="WP_099391758.1">
    <property type="nucleotide sequence ID" value="NZ_PDYF01000011.1"/>
</dbReference>
<dbReference type="SMART" id="SM01217">
    <property type="entry name" value="Fn3_like"/>
    <property type="match status" value="1"/>
</dbReference>
<dbReference type="Pfam" id="PF14310">
    <property type="entry name" value="Fn3-like"/>
    <property type="match status" value="1"/>
</dbReference>
<dbReference type="PRINTS" id="PR00133">
    <property type="entry name" value="GLHYDRLASE3"/>
</dbReference>
<dbReference type="Gene3D" id="3.20.20.300">
    <property type="entry name" value="Glycoside hydrolase, family 3, N-terminal domain"/>
    <property type="match status" value="1"/>
</dbReference>
<dbReference type="InterPro" id="IPR013783">
    <property type="entry name" value="Ig-like_fold"/>
</dbReference>
<dbReference type="SUPFAM" id="SSF51445">
    <property type="entry name" value="(Trans)glycosidases"/>
    <property type="match status" value="1"/>
</dbReference>